<evidence type="ECO:0000313" key="1">
    <source>
        <dbReference type="EMBL" id="MFD0962389.1"/>
    </source>
</evidence>
<proteinExistence type="predicted"/>
<comment type="caution">
    <text evidence="1">The sequence shown here is derived from an EMBL/GenBank/DDBJ whole genome shotgun (WGS) entry which is preliminary data.</text>
</comment>
<organism evidence="1 2">
    <name type="scientific">Pseudofulvibacter geojedonensis</name>
    <dbReference type="NCBI Taxonomy" id="1123758"/>
    <lineage>
        <taxon>Bacteria</taxon>
        <taxon>Pseudomonadati</taxon>
        <taxon>Bacteroidota</taxon>
        <taxon>Flavobacteriia</taxon>
        <taxon>Flavobacteriales</taxon>
        <taxon>Flavobacteriaceae</taxon>
        <taxon>Pseudofulvibacter</taxon>
    </lineage>
</organism>
<protein>
    <submittedName>
        <fullName evidence="1">Alanine dehydrogenase</fullName>
    </submittedName>
</protein>
<reference evidence="2" key="1">
    <citation type="journal article" date="2019" name="Int. J. Syst. Evol. Microbiol.">
        <title>The Global Catalogue of Microorganisms (GCM) 10K type strain sequencing project: providing services to taxonomists for standard genome sequencing and annotation.</title>
        <authorList>
            <consortium name="The Broad Institute Genomics Platform"/>
            <consortium name="The Broad Institute Genome Sequencing Center for Infectious Disease"/>
            <person name="Wu L."/>
            <person name="Ma J."/>
        </authorList>
    </citation>
    <scope>NUCLEOTIDE SEQUENCE [LARGE SCALE GENOMIC DNA]</scope>
    <source>
        <strain evidence="2">CCUG 62114</strain>
    </source>
</reference>
<feature type="non-terminal residue" evidence="1">
    <location>
        <position position="42"/>
    </location>
</feature>
<keyword evidence="2" id="KW-1185">Reference proteome</keyword>
<sequence length="42" mass="4836">MSNPLSPFSKQQLLPQEETLEIISKRGELFIGIPKETSYQEK</sequence>
<evidence type="ECO:0000313" key="2">
    <source>
        <dbReference type="Proteomes" id="UP001596997"/>
    </source>
</evidence>
<dbReference type="EMBL" id="JBHTJM010000001">
    <property type="protein sequence ID" value="MFD0962389.1"/>
    <property type="molecule type" value="Genomic_DNA"/>
</dbReference>
<name>A0ABW3HY84_9FLAO</name>
<dbReference type="Proteomes" id="UP001596997">
    <property type="component" value="Unassembled WGS sequence"/>
</dbReference>
<accession>A0ABW3HY84</accession>
<gene>
    <name evidence="1" type="ORF">ACFQ1O_00045</name>
</gene>